<dbReference type="RefSeq" id="WP_253884790.1">
    <property type="nucleotide sequence ID" value="NZ_BAAAVB010000002.1"/>
</dbReference>
<dbReference type="Proteomes" id="UP001205185">
    <property type="component" value="Unassembled WGS sequence"/>
</dbReference>
<protein>
    <submittedName>
        <fullName evidence="1">Uncharacterized protein</fullName>
    </submittedName>
</protein>
<evidence type="ECO:0000313" key="2">
    <source>
        <dbReference type="Proteomes" id="UP001205185"/>
    </source>
</evidence>
<evidence type="ECO:0000313" key="1">
    <source>
        <dbReference type="EMBL" id="MCP2267879.1"/>
    </source>
</evidence>
<organism evidence="1 2">
    <name type="scientific">Actinokineospora diospyrosa</name>
    <dbReference type="NCBI Taxonomy" id="103728"/>
    <lineage>
        <taxon>Bacteria</taxon>
        <taxon>Bacillati</taxon>
        <taxon>Actinomycetota</taxon>
        <taxon>Actinomycetes</taxon>
        <taxon>Pseudonocardiales</taxon>
        <taxon>Pseudonocardiaceae</taxon>
        <taxon>Actinokineospora</taxon>
    </lineage>
</organism>
<keyword evidence="2" id="KW-1185">Reference proteome</keyword>
<comment type="caution">
    <text evidence="1">The sequence shown here is derived from an EMBL/GenBank/DDBJ whole genome shotgun (WGS) entry which is preliminary data.</text>
</comment>
<name>A0ABT1I5H2_9PSEU</name>
<dbReference type="EMBL" id="JAMTCO010000001">
    <property type="protein sequence ID" value="MCP2267879.1"/>
    <property type="molecule type" value="Genomic_DNA"/>
</dbReference>
<proteinExistence type="predicted"/>
<gene>
    <name evidence="1" type="ORF">LV75_000361</name>
</gene>
<reference evidence="1 2" key="1">
    <citation type="submission" date="2022-06" db="EMBL/GenBank/DDBJ databases">
        <title>Genomic Encyclopedia of Archaeal and Bacterial Type Strains, Phase II (KMG-II): from individual species to whole genera.</title>
        <authorList>
            <person name="Goeker M."/>
        </authorList>
    </citation>
    <scope>NUCLEOTIDE SEQUENCE [LARGE SCALE GENOMIC DNA]</scope>
    <source>
        <strain evidence="1 2">DSM 44255</strain>
    </source>
</reference>
<sequence>MSDLRIELVHRELPAPGEIVRIDRDGYVLFVQNTNPASSTPSQQDDVVKYVPVTITAPTSESRHAAAVHRRGAKTRRENWTLCDKSRKRKVKARLDAEPLGTVTCVQCRRALVDKGALGAG</sequence>
<accession>A0ABT1I5H2</accession>